<evidence type="ECO:0000313" key="1">
    <source>
        <dbReference type="EMBL" id="APT74893.1"/>
    </source>
</evidence>
<evidence type="ECO:0008006" key="3">
    <source>
        <dbReference type="Google" id="ProtNLM"/>
    </source>
</evidence>
<keyword evidence="2" id="KW-1185">Reference proteome</keyword>
<gene>
    <name evidence="1" type="ORF">BW47_06665</name>
</gene>
<evidence type="ECO:0000313" key="2">
    <source>
        <dbReference type="Proteomes" id="UP000185490"/>
    </source>
</evidence>
<accession>A0ABN4UXN9</accession>
<sequence>MYIKTFGGFSIEKNYTDFTKNKIEIFIYSVIKRNYINVENLINNVWFENDNKPLKKDIAVYFSKINKKLKNYSVRLRIRNVRVILEGKLDIDTELFESIANKFFETNDLNLLDEILKIYKGPFLLETDSLWAESYRKYYEEIFLKY</sequence>
<name>A0ABN4UXN9_9BACT</name>
<protein>
    <recommendedName>
        <fullName evidence="3">SARP family transcriptional regulator</fullName>
    </recommendedName>
</protein>
<dbReference type="Proteomes" id="UP000185490">
    <property type="component" value="Chromosome"/>
</dbReference>
<dbReference type="RefSeq" id="WP_041426054.1">
    <property type="nucleotide sequence ID" value="NZ_CP007389.1"/>
</dbReference>
<organism evidence="1 2">
    <name type="scientific">Thermosipho melanesiensis</name>
    <dbReference type="NCBI Taxonomy" id="46541"/>
    <lineage>
        <taxon>Bacteria</taxon>
        <taxon>Thermotogati</taxon>
        <taxon>Thermotogota</taxon>
        <taxon>Thermotogae</taxon>
        <taxon>Thermotogales</taxon>
        <taxon>Fervidobacteriaceae</taxon>
        <taxon>Thermosipho</taxon>
    </lineage>
</organism>
<dbReference type="EMBL" id="CP007389">
    <property type="protein sequence ID" value="APT74893.1"/>
    <property type="molecule type" value="Genomic_DNA"/>
</dbReference>
<proteinExistence type="predicted"/>
<reference evidence="1 2" key="1">
    <citation type="submission" date="2014-02" db="EMBL/GenBank/DDBJ databases">
        <title>Diversity of Thermotogales isolates from hydrothermal vents.</title>
        <authorList>
            <person name="Haverkamp T.H.A."/>
            <person name="Lossouarn J."/>
            <person name="Geslin C."/>
            <person name="Nesbo C.L."/>
        </authorList>
    </citation>
    <scope>NUCLEOTIDE SEQUENCE [LARGE SCALE GENOMIC DNA]</scope>
    <source>
        <strain evidence="1 2">431</strain>
    </source>
</reference>